<gene>
    <name evidence="4" type="ORF">NARC_220016</name>
</gene>
<comment type="similarity">
    <text evidence="1">Belongs to the NOP5/NOP56 family.</text>
</comment>
<feature type="domain" description="Nop" evidence="3">
    <location>
        <begin position="286"/>
        <end position="402"/>
    </location>
</feature>
<dbReference type="Proteomes" id="UP000315289">
    <property type="component" value="Unassembled WGS sequence"/>
</dbReference>
<dbReference type="RefSeq" id="WP_144734833.1">
    <property type="nucleotide sequence ID" value="NZ_ML675595.1"/>
</dbReference>
<dbReference type="Pfam" id="PF01798">
    <property type="entry name" value="Nop"/>
    <property type="match status" value="1"/>
</dbReference>
<dbReference type="InterPro" id="IPR012976">
    <property type="entry name" value="NOSIC"/>
</dbReference>
<dbReference type="PANTHER" id="PTHR10894:SF0">
    <property type="entry name" value="NUCLEOLAR PROTEIN 56"/>
    <property type="match status" value="1"/>
</dbReference>
<evidence type="ECO:0000313" key="5">
    <source>
        <dbReference type="Proteomes" id="UP000315289"/>
    </source>
</evidence>
<dbReference type="PANTHER" id="PTHR10894">
    <property type="entry name" value="NUCLEOLAR PROTEIN 5 NUCLEOLAR PROTEIN NOP5 NOP58"/>
    <property type="match status" value="1"/>
</dbReference>
<dbReference type="InterPro" id="IPR045056">
    <property type="entry name" value="Nop56/Nop58"/>
</dbReference>
<dbReference type="SMART" id="SM00931">
    <property type="entry name" value="NOSIC"/>
    <property type="match status" value="1"/>
</dbReference>
<dbReference type="GO" id="GO:0031428">
    <property type="term" value="C:box C/D methylation guide snoRNP complex"/>
    <property type="evidence" value="ECO:0007669"/>
    <property type="project" value="InterPro"/>
</dbReference>
<evidence type="ECO:0000256" key="2">
    <source>
        <dbReference type="SAM" id="MobiDB-lite"/>
    </source>
</evidence>
<dbReference type="PROSITE" id="PS51358">
    <property type="entry name" value="NOP"/>
    <property type="match status" value="1"/>
</dbReference>
<sequence length="466" mass="53972">MPSRNNKVIILYLLSYLEFRFMTDNVYKFLILELGIAIVDEKNMIQSFKRFHDPVQSHLKIKNRDYEEISESLEVFKVKPELLQTNYPEIIDYLRNNTFHAEKISAVEERQSQIDKISFYTEMYDSDQQDHSGRGRDISDNLREFSLKWSSLKVKEASEQLDLHISQSINALDEIDKILNTVGTRMREWYGLHFPELDNLLQNIVTYANIVSKVGKREEITVEFLQSLEIPENKIEIIIMTAKRSKGGKLTEENLLILQSLANEVISLAQIRKTLEDHIDISMEEISPNLKELLTATVGARLIAKAGSLKRLASLSSSTIQILGAEKALFRTLKTGANPPKHGLLFQHPVIHSAPKWQRGKLARAISSKAAIAARVDLYSRNPESSNTLASKLNDRITEIQEKYKEPSEIQQRQQQQNFKRADRDSYTRNKGKQYGRDRDKDRDGDRDFKFKKNKFKKRFHKSNKK</sequence>
<keyword evidence="4" id="KW-0687">Ribonucleoprotein</keyword>
<dbReference type="Gene3D" id="1.10.287.4070">
    <property type="match status" value="1"/>
</dbReference>
<accession>A0A557SR09</accession>
<dbReference type="InterPro" id="IPR002687">
    <property type="entry name" value="Nop_dom"/>
</dbReference>
<evidence type="ECO:0000256" key="1">
    <source>
        <dbReference type="ARBA" id="ARBA00009211"/>
    </source>
</evidence>
<evidence type="ECO:0000313" key="4">
    <source>
        <dbReference type="EMBL" id="TVP39041.1"/>
    </source>
</evidence>
<protein>
    <submittedName>
        <fullName evidence="4">Putative pre-mRNA processing ribonucleoprotein snoRNA-binding domain protein</fullName>
    </submittedName>
</protein>
<proteinExistence type="inferred from homology"/>
<dbReference type="EMBL" id="VOAH01000022">
    <property type="protein sequence ID" value="TVP39041.1"/>
    <property type="molecule type" value="Genomic_DNA"/>
</dbReference>
<name>A0A557SR09_9ARCH</name>
<dbReference type="GO" id="GO:0030515">
    <property type="term" value="F:snoRNA binding"/>
    <property type="evidence" value="ECO:0007669"/>
    <property type="project" value="InterPro"/>
</dbReference>
<dbReference type="AlphaFoldDB" id="A0A557SR09"/>
<dbReference type="InterPro" id="IPR036070">
    <property type="entry name" value="Nop_dom_sf"/>
</dbReference>
<dbReference type="InterPro" id="IPR042239">
    <property type="entry name" value="Nop_C"/>
</dbReference>
<dbReference type="SUPFAM" id="SSF89124">
    <property type="entry name" value="Nop domain"/>
    <property type="match status" value="1"/>
</dbReference>
<dbReference type="Gene3D" id="1.10.246.90">
    <property type="entry name" value="Nop domain"/>
    <property type="match status" value="1"/>
</dbReference>
<feature type="compositionally biased region" description="Basic residues" evidence="2">
    <location>
        <begin position="452"/>
        <end position="466"/>
    </location>
</feature>
<comment type="caution">
    <text evidence="4">The sequence shown here is derived from an EMBL/GenBank/DDBJ whole genome shotgun (WGS) entry which is preliminary data.</text>
</comment>
<feature type="compositionally biased region" description="Basic and acidic residues" evidence="2">
    <location>
        <begin position="435"/>
        <end position="451"/>
    </location>
</feature>
<evidence type="ECO:0000259" key="3">
    <source>
        <dbReference type="PROSITE" id="PS51358"/>
    </source>
</evidence>
<organism evidence="4 5">
    <name type="scientific">Candidatus Nitrosocosmicus arcticus</name>
    <dbReference type="NCBI Taxonomy" id="2035267"/>
    <lineage>
        <taxon>Archaea</taxon>
        <taxon>Nitrososphaerota</taxon>
        <taxon>Nitrososphaeria</taxon>
        <taxon>Nitrososphaerales</taxon>
        <taxon>Nitrososphaeraceae</taxon>
        <taxon>Candidatus Nitrosocosmicus</taxon>
    </lineage>
</organism>
<dbReference type="OrthoDB" id="11877at2157"/>
<keyword evidence="5" id="KW-1185">Reference proteome</keyword>
<reference evidence="4 5" key="1">
    <citation type="journal article" date="2019" name="Front. Microbiol.">
        <title>Ammonia Oxidation by the Arctic Terrestrial Thaumarchaeote Candidatus Nitrosocosmicus arcticus Is Stimulated by Increasing Temperatures.</title>
        <authorList>
            <person name="Alves R.J.E."/>
            <person name="Kerou M."/>
            <person name="Zappe A."/>
            <person name="Bittner R."/>
            <person name="Abby S.S."/>
            <person name="Schmidt H.A."/>
            <person name="Pfeifer K."/>
            <person name="Schleper C."/>
        </authorList>
    </citation>
    <scope>NUCLEOTIDE SEQUENCE [LARGE SCALE GENOMIC DNA]</scope>
    <source>
        <strain evidence="4 5">Kfb</strain>
    </source>
</reference>
<feature type="region of interest" description="Disordered" evidence="2">
    <location>
        <begin position="403"/>
        <end position="466"/>
    </location>
</feature>